<name>A0A6J4SPE5_9SPHN</name>
<dbReference type="Pfam" id="PF00990">
    <property type="entry name" value="GGDEF"/>
    <property type="match status" value="1"/>
</dbReference>
<evidence type="ECO:0000313" key="2">
    <source>
        <dbReference type="EMBL" id="CAA9500680.1"/>
    </source>
</evidence>
<reference evidence="2" key="1">
    <citation type="submission" date="2020-02" db="EMBL/GenBank/DDBJ databases">
        <authorList>
            <person name="Meier V. D."/>
        </authorList>
    </citation>
    <scope>NUCLEOTIDE SEQUENCE</scope>
    <source>
        <strain evidence="2">AVDCRST_MAG39</strain>
    </source>
</reference>
<dbReference type="InterPro" id="IPR000160">
    <property type="entry name" value="GGDEF_dom"/>
</dbReference>
<dbReference type="PANTHER" id="PTHR44757:SF2">
    <property type="entry name" value="BIOFILM ARCHITECTURE MAINTENANCE PROTEIN MBAA"/>
    <property type="match status" value="1"/>
</dbReference>
<organism evidence="2">
    <name type="scientific">uncultured Sphingomonadaceae bacterium</name>
    <dbReference type="NCBI Taxonomy" id="169976"/>
    <lineage>
        <taxon>Bacteria</taxon>
        <taxon>Pseudomonadati</taxon>
        <taxon>Pseudomonadota</taxon>
        <taxon>Alphaproteobacteria</taxon>
        <taxon>Sphingomonadales</taxon>
        <taxon>Sphingomonadaceae</taxon>
        <taxon>environmental samples</taxon>
    </lineage>
</organism>
<proteinExistence type="predicted"/>
<dbReference type="AlphaFoldDB" id="A0A6J4SPE5"/>
<dbReference type="InterPro" id="IPR029787">
    <property type="entry name" value="Nucleotide_cyclase"/>
</dbReference>
<protein>
    <submittedName>
        <fullName evidence="2">Diguanylate cyclase/phosphodiesterase (GGDEF &amp; EAL domains) with PAS/PAC sensor(S)</fullName>
    </submittedName>
</protein>
<dbReference type="InterPro" id="IPR043128">
    <property type="entry name" value="Rev_trsase/Diguanyl_cyclase"/>
</dbReference>
<dbReference type="EMBL" id="CADCVW010000054">
    <property type="protein sequence ID" value="CAA9500680.1"/>
    <property type="molecule type" value="Genomic_DNA"/>
</dbReference>
<sequence length="83" mass="9161">MEVLSRPYVVDGHMVDVGASVGVAVPGGEADSAELFKPADIALYRAKQARRGRYTFFEPSMDEGMQARRALEIDLRRALAFCQ</sequence>
<feature type="domain" description="GGDEF" evidence="1">
    <location>
        <begin position="1"/>
        <end position="59"/>
    </location>
</feature>
<gene>
    <name evidence="2" type="ORF">AVDCRST_MAG39-1393</name>
</gene>
<dbReference type="InterPro" id="IPR052155">
    <property type="entry name" value="Biofilm_reg_signaling"/>
</dbReference>
<dbReference type="Gene3D" id="3.30.70.270">
    <property type="match status" value="1"/>
</dbReference>
<accession>A0A6J4SPE5</accession>
<dbReference type="SUPFAM" id="SSF55073">
    <property type="entry name" value="Nucleotide cyclase"/>
    <property type="match status" value="1"/>
</dbReference>
<dbReference type="PROSITE" id="PS50887">
    <property type="entry name" value="GGDEF"/>
    <property type="match status" value="1"/>
</dbReference>
<evidence type="ECO:0000259" key="1">
    <source>
        <dbReference type="PROSITE" id="PS50887"/>
    </source>
</evidence>
<dbReference type="PANTHER" id="PTHR44757">
    <property type="entry name" value="DIGUANYLATE CYCLASE DGCP"/>
    <property type="match status" value="1"/>
</dbReference>